<dbReference type="InterPro" id="IPR014001">
    <property type="entry name" value="Helicase_ATP-bd"/>
</dbReference>
<comment type="catalytic activity">
    <reaction evidence="1 11">
        <text>Endonucleolytic cleavage of DNA to give random double-stranded fragments with terminal 5'-phosphates, ATP is simultaneously hydrolyzed.</text>
        <dbReference type="EC" id="3.1.21.3"/>
    </reaction>
</comment>
<dbReference type="KEGG" id="pdh:B9T62_36005"/>
<dbReference type="AlphaFoldDB" id="A0A2Z2KMM8"/>
<dbReference type="CDD" id="cd22332">
    <property type="entry name" value="HsdR_N"/>
    <property type="match status" value="1"/>
</dbReference>
<evidence type="ECO:0000256" key="11">
    <source>
        <dbReference type="RuleBase" id="RU364115"/>
    </source>
</evidence>
<dbReference type="Gene3D" id="1.20.58.910">
    <property type="match status" value="1"/>
</dbReference>
<dbReference type="RefSeq" id="WP_087919626.1">
    <property type="nucleotide sequence ID" value="NZ_CP021780.1"/>
</dbReference>
<dbReference type="Gene3D" id="3.90.1570.50">
    <property type="match status" value="1"/>
</dbReference>
<keyword evidence="6 11" id="KW-0680">Restriction system</keyword>
<evidence type="ECO:0000256" key="6">
    <source>
        <dbReference type="ARBA" id="ARBA00022747"/>
    </source>
</evidence>
<evidence type="ECO:0000256" key="4">
    <source>
        <dbReference type="ARBA" id="ARBA00022722"/>
    </source>
</evidence>
<dbReference type="GO" id="GO:0009307">
    <property type="term" value="P:DNA restriction-modification system"/>
    <property type="evidence" value="ECO:0007669"/>
    <property type="project" value="UniProtKB-KW"/>
</dbReference>
<accession>A0A2Z2KMM8</accession>
<evidence type="ECO:0000313" key="13">
    <source>
        <dbReference type="EMBL" id="ASA25665.1"/>
    </source>
</evidence>
<evidence type="ECO:0000259" key="12">
    <source>
        <dbReference type="PROSITE" id="PS51192"/>
    </source>
</evidence>
<evidence type="ECO:0000313" key="14">
    <source>
        <dbReference type="Proteomes" id="UP000249890"/>
    </source>
</evidence>
<dbReference type="EMBL" id="CP021780">
    <property type="protein sequence ID" value="ASA25665.1"/>
    <property type="molecule type" value="Genomic_DNA"/>
</dbReference>
<dbReference type="InterPro" id="IPR022625">
    <property type="entry name" value="TypeI_RM_Rsu_C"/>
</dbReference>
<evidence type="ECO:0000256" key="10">
    <source>
        <dbReference type="ARBA" id="ARBA00023125"/>
    </source>
</evidence>
<evidence type="ECO:0000256" key="3">
    <source>
        <dbReference type="ARBA" id="ARBA00011296"/>
    </source>
</evidence>
<dbReference type="InterPro" id="IPR027417">
    <property type="entry name" value="P-loop_NTPase"/>
</dbReference>
<dbReference type="PANTHER" id="PTHR30195">
    <property type="entry name" value="TYPE I SITE-SPECIFIC DEOXYRIBONUCLEASE PROTEIN SUBUNIT M AND R"/>
    <property type="match status" value="1"/>
</dbReference>
<dbReference type="NCBIfam" id="TIGR00348">
    <property type="entry name" value="hsdR"/>
    <property type="match status" value="1"/>
</dbReference>
<evidence type="ECO:0000256" key="5">
    <source>
        <dbReference type="ARBA" id="ARBA00022741"/>
    </source>
</evidence>
<evidence type="ECO:0000256" key="1">
    <source>
        <dbReference type="ARBA" id="ARBA00000851"/>
    </source>
</evidence>
<dbReference type="PANTHER" id="PTHR30195:SF16">
    <property type="entry name" value="TYPE I RESTRICTION ENZYME ENDONUCLEASE SUBUNIT"/>
    <property type="match status" value="1"/>
</dbReference>
<keyword evidence="10 11" id="KW-0238">DNA-binding</keyword>
<dbReference type="InterPro" id="IPR007409">
    <property type="entry name" value="Restrct_endonuc_type1_HsdR_N"/>
</dbReference>
<dbReference type="InterPro" id="IPR004473">
    <property type="entry name" value="Restrct_endonuc_typeI_HsdR"/>
</dbReference>
<dbReference type="GO" id="GO:0003677">
    <property type="term" value="F:DNA binding"/>
    <property type="evidence" value="ECO:0007669"/>
    <property type="project" value="UniProtKB-KW"/>
</dbReference>
<dbReference type="SUPFAM" id="SSF52540">
    <property type="entry name" value="P-loop containing nucleoside triphosphate hydrolases"/>
    <property type="match status" value="1"/>
</dbReference>
<organism evidence="13 14">
    <name type="scientific">Paenibacillus donghaensis</name>
    <dbReference type="NCBI Taxonomy" id="414771"/>
    <lineage>
        <taxon>Bacteria</taxon>
        <taxon>Bacillati</taxon>
        <taxon>Bacillota</taxon>
        <taxon>Bacilli</taxon>
        <taxon>Bacillales</taxon>
        <taxon>Paenibacillaceae</taxon>
        <taxon>Paenibacillus</taxon>
    </lineage>
</organism>
<keyword evidence="4" id="KW-0540">Nuclease</keyword>
<keyword evidence="8 11" id="KW-0378">Hydrolase</keyword>
<dbReference type="InterPro" id="IPR040980">
    <property type="entry name" value="SWI2_SNF2"/>
</dbReference>
<dbReference type="OrthoDB" id="9758243at2"/>
<dbReference type="REBASE" id="204703">
    <property type="entry name" value="Pdo13049ORF36015P"/>
</dbReference>
<evidence type="ECO:0000256" key="8">
    <source>
        <dbReference type="ARBA" id="ARBA00022801"/>
    </source>
</evidence>
<reference evidence="13 14" key="1">
    <citation type="submission" date="2017-06" db="EMBL/GenBank/DDBJ databases">
        <title>Complete genome sequence of Paenibacillus donghaensis KCTC 13049T isolated from East Sea sediment, South Korea.</title>
        <authorList>
            <person name="Jung B.K."/>
            <person name="Hong S.-J."/>
            <person name="Shin J.-H."/>
        </authorList>
    </citation>
    <scope>NUCLEOTIDE SEQUENCE [LARGE SCALE GENOMIC DNA]</scope>
    <source>
        <strain evidence="13 14">KCTC 13049</strain>
    </source>
</reference>
<feature type="domain" description="Helicase ATP-binding" evidence="12">
    <location>
        <begin position="254"/>
        <end position="402"/>
    </location>
</feature>
<dbReference type="InterPro" id="IPR055180">
    <property type="entry name" value="HsdR_RecA-like_helicase_dom_2"/>
</dbReference>
<keyword evidence="14" id="KW-1185">Reference proteome</keyword>
<gene>
    <name evidence="13" type="ORF">B9T62_36005</name>
</gene>
<dbReference type="GO" id="GO:0009035">
    <property type="term" value="F:type I site-specific deoxyribonuclease activity"/>
    <property type="evidence" value="ECO:0007669"/>
    <property type="project" value="UniProtKB-EC"/>
</dbReference>
<dbReference type="Pfam" id="PF18766">
    <property type="entry name" value="SWI2_SNF2"/>
    <property type="match status" value="1"/>
</dbReference>
<dbReference type="Gene3D" id="3.40.50.300">
    <property type="entry name" value="P-loop containing nucleotide triphosphate hydrolases"/>
    <property type="match status" value="2"/>
</dbReference>
<dbReference type="Pfam" id="PF12008">
    <property type="entry name" value="EcoR124_C"/>
    <property type="match status" value="1"/>
</dbReference>
<evidence type="ECO:0000256" key="9">
    <source>
        <dbReference type="ARBA" id="ARBA00022840"/>
    </source>
</evidence>
<keyword evidence="5 11" id="KW-0547">Nucleotide-binding</keyword>
<evidence type="ECO:0000256" key="2">
    <source>
        <dbReference type="ARBA" id="ARBA00008598"/>
    </source>
</evidence>
<sequence>MSYQSEAQLEKNLIDQLVNQNYERVTINDYDTMVANFRQQLNKFNEKKLNGQPLTDSEFSRFFTQIDGKSIFDSAKILRDKQVFQRDDGTEVYLELMNTREWCKNNFQVTNQTIVEGKYKNRYDVTLFINGLPVIQVELKRRGLDFKEAFNQIQRYRKHSFRGLYRYLQVFIVSNGVDTKYFANSDGDILFSHTFFWSDSENSRITTLNDFAATFLEKCHMAKMIARYIVLNETEKQLMVMRPYQVYAVEALVKRALETKNNGYIWHTTGSGKTLTSFKASQILANEPHIKKVFFLVDRKDLDSQTLTEFNKFENDSVDMTDDTSKLVQQIADQGKTLIVTTIQKMANAIKNSRYEQIMKPYQQERVIFIIDECHRSQFGKMKRLIDDHFKEAQYFGFTGTPLFEVNKSQDGRATADIFEKCLHTYLIKDAIHDENVLGFSVEYNKTVDVKVNEADKTKVKGILTDEVWMHDERIKLIIENVLTHHERKSRSKGYTGIFTVDGIPMLVKYYDMFKSMSHNFKIAGIFTYGQNEDSEGRDEHSRDSLERIMVDYNQMFGTNFNTDKYSNYFADVSKRVKTAQIDILLVVNIFLTGFDSKPLNILYMDRFLKYHNLIQAFSRTNRTGKATKPYGNIVCYRNLKEDTDEAIKLFSKTDNVDDVLMKSYDEYLDMFKAALVKVRAMALTPAAVDNLEREEDKQKFVVAFRDLTKYLNKLETFTEHEFTEERLGIQEQTYQDYKSKYLRIYDEVKRGGGGGKTSILADVDFSIELMHTDRINVSYIMNLIKNIDFNNEDERNKLVKHIQDEIDRADNEELRLKARLLKEFLDKVVPTLSSADSVDDSYNTFEQEERGKEIQTFAGEVGLSVEDIQSFVEEYEYSGFVNQQVISDVIKLPFLQKRSLIQRIIEFITDHTKRFS</sequence>
<dbReference type="Pfam" id="PF22679">
    <property type="entry name" value="T1R_D3-like"/>
    <property type="match status" value="1"/>
</dbReference>
<dbReference type="PROSITE" id="PS51192">
    <property type="entry name" value="HELICASE_ATP_BIND_1"/>
    <property type="match status" value="1"/>
</dbReference>
<dbReference type="Pfam" id="PF04313">
    <property type="entry name" value="HSDR_N"/>
    <property type="match status" value="1"/>
</dbReference>
<comment type="function">
    <text evidence="11">Subunit R is required for both nuclease and ATPase activities, but not for modification.</text>
</comment>
<dbReference type="Proteomes" id="UP000249890">
    <property type="component" value="Chromosome"/>
</dbReference>
<dbReference type="EC" id="3.1.21.3" evidence="11"/>
<dbReference type="GO" id="GO:0005524">
    <property type="term" value="F:ATP binding"/>
    <property type="evidence" value="ECO:0007669"/>
    <property type="project" value="UniProtKB-KW"/>
</dbReference>
<keyword evidence="9 11" id="KW-0067">ATP-binding</keyword>
<dbReference type="SMART" id="SM00487">
    <property type="entry name" value="DEXDc"/>
    <property type="match status" value="1"/>
</dbReference>
<dbReference type="CDD" id="cd18030">
    <property type="entry name" value="DEXHc_RE_I_HsdR"/>
    <property type="match status" value="1"/>
</dbReference>
<proteinExistence type="inferred from homology"/>
<dbReference type="CDD" id="cd18800">
    <property type="entry name" value="SF2_C_EcoR124I-like"/>
    <property type="match status" value="1"/>
</dbReference>
<protein>
    <recommendedName>
        <fullName evidence="11">Type I restriction enzyme endonuclease subunit</fullName>
        <shortName evidence="11">R protein</shortName>
        <ecNumber evidence="11">3.1.21.3</ecNumber>
    </recommendedName>
    <alternativeName>
        <fullName evidence="11">Type-1 restriction enzyme R protein</fullName>
    </alternativeName>
</protein>
<evidence type="ECO:0000256" key="7">
    <source>
        <dbReference type="ARBA" id="ARBA00022759"/>
    </source>
</evidence>
<dbReference type="InterPro" id="IPR051268">
    <property type="entry name" value="Type-I_R_enzyme_R_subunit"/>
</dbReference>
<comment type="similarity">
    <text evidence="2 11">Belongs to the HsdR family.</text>
</comment>
<comment type="subunit">
    <text evidence="3 11">The type I restriction/modification system is composed of three polypeptides R, M and S.</text>
</comment>
<keyword evidence="7 13" id="KW-0255">Endonuclease</keyword>
<name>A0A2Z2KMM8_9BACL</name>